<evidence type="ECO:0000313" key="2">
    <source>
        <dbReference type="Proteomes" id="UP001597079"/>
    </source>
</evidence>
<keyword evidence="2" id="KW-1185">Reference proteome</keyword>
<sequence>MILIFKKIWLKLLVFVAIVTAGQLIFFQHYNTLFATAQAETKVTLQKLQKPKKRAIPVKTLIKQEVARLNAQYQFVQVSPNGQYATYLDKQNELHIEDLKSKKDVSHTTGLSTVQYVGWISNQKLFVGEQTSPGCLELITVDEPDGAQTAVVPTFGQLSPGASFAKISFSRQTNDIYILINTKTSSALYHIGTMAHVTAMPTDGRFIKDMDVSFTGDKLYFEDNVNFTDNVLYFDSNDELHTVKLNAALITVVGNVVYYGDVNKDGMVTDVYRMDENGDTTLVSTLDQPTSPSQIKITADGKVENDASSTTVGLMKASAN</sequence>
<protein>
    <submittedName>
        <fullName evidence="1">Uncharacterized protein</fullName>
    </submittedName>
</protein>
<evidence type="ECO:0000313" key="1">
    <source>
        <dbReference type="EMBL" id="MFD1675165.1"/>
    </source>
</evidence>
<dbReference type="Proteomes" id="UP001597079">
    <property type="component" value="Unassembled WGS sequence"/>
</dbReference>
<proteinExistence type="predicted"/>
<dbReference type="RefSeq" id="WP_377943038.1">
    <property type="nucleotide sequence ID" value="NZ_JBHUCX010000027.1"/>
</dbReference>
<dbReference type="EMBL" id="JBHUCX010000027">
    <property type="protein sequence ID" value="MFD1675165.1"/>
    <property type="molecule type" value="Genomic_DNA"/>
</dbReference>
<accession>A0ABW4JGT1</accession>
<name>A0ABW4JGT1_9BACL</name>
<organism evidence="1 2">
    <name type="scientific">Alicyclobacillus fodiniaquatilis</name>
    <dbReference type="NCBI Taxonomy" id="1661150"/>
    <lineage>
        <taxon>Bacteria</taxon>
        <taxon>Bacillati</taxon>
        <taxon>Bacillota</taxon>
        <taxon>Bacilli</taxon>
        <taxon>Bacillales</taxon>
        <taxon>Alicyclobacillaceae</taxon>
        <taxon>Alicyclobacillus</taxon>
    </lineage>
</organism>
<dbReference type="SUPFAM" id="SSF82171">
    <property type="entry name" value="DPP6 N-terminal domain-like"/>
    <property type="match status" value="1"/>
</dbReference>
<reference evidence="2" key="1">
    <citation type="journal article" date="2019" name="Int. J. Syst. Evol. Microbiol.">
        <title>The Global Catalogue of Microorganisms (GCM) 10K type strain sequencing project: providing services to taxonomists for standard genome sequencing and annotation.</title>
        <authorList>
            <consortium name="The Broad Institute Genomics Platform"/>
            <consortium name="The Broad Institute Genome Sequencing Center for Infectious Disease"/>
            <person name="Wu L."/>
            <person name="Ma J."/>
        </authorList>
    </citation>
    <scope>NUCLEOTIDE SEQUENCE [LARGE SCALE GENOMIC DNA]</scope>
    <source>
        <strain evidence="2">CGMCC 1.12286</strain>
    </source>
</reference>
<comment type="caution">
    <text evidence="1">The sequence shown here is derived from an EMBL/GenBank/DDBJ whole genome shotgun (WGS) entry which is preliminary data.</text>
</comment>
<gene>
    <name evidence="1" type="ORF">ACFSB2_10715</name>
</gene>